<evidence type="ECO:0000313" key="2">
    <source>
        <dbReference type="EMBL" id="GFR71491.1"/>
    </source>
</evidence>
<dbReference type="GO" id="GO:0004674">
    <property type="term" value="F:protein serine/threonine kinase activity"/>
    <property type="evidence" value="ECO:0007669"/>
    <property type="project" value="TreeGrafter"/>
</dbReference>
<keyword evidence="2" id="KW-0808">Transferase</keyword>
<feature type="domain" description="FAT" evidence="1">
    <location>
        <begin position="131"/>
        <end position="795"/>
    </location>
</feature>
<dbReference type="InterPro" id="IPR050517">
    <property type="entry name" value="DDR_Repair_Kinase"/>
</dbReference>
<dbReference type="PROSITE" id="PS51189">
    <property type="entry name" value="FAT"/>
    <property type="match status" value="1"/>
</dbReference>
<name>A0AAV4FEM5_9GAST</name>
<keyword evidence="2" id="KW-0418">Kinase</keyword>
<keyword evidence="3" id="KW-1185">Reference proteome</keyword>
<dbReference type="GO" id="GO:0008630">
    <property type="term" value="P:intrinsic apoptotic signaling pathway in response to DNA damage"/>
    <property type="evidence" value="ECO:0007669"/>
    <property type="project" value="TreeGrafter"/>
</dbReference>
<reference evidence="2 3" key="1">
    <citation type="journal article" date="2021" name="Elife">
        <title>Chloroplast acquisition without the gene transfer in kleptoplastic sea slugs, Plakobranchus ocellatus.</title>
        <authorList>
            <person name="Maeda T."/>
            <person name="Takahashi S."/>
            <person name="Yoshida T."/>
            <person name="Shimamura S."/>
            <person name="Takaki Y."/>
            <person name="Nagai Y."/>
            <person name="Toyoda A."/>
            <person name="Suzuki Y."/>
            <person name="Arimoto A."/>
            <person name="Ishii H."/>
            <person name="Satoh N."/>
            <person name="Nishiyama T."/>
            <person name="Hasebe M."/>
            <person name="Maruyama T."/>
            <person name="Minagawa J."/>
            <person name="Obokata J."/>
            <person name="Shigenobu S."/>
        </authorList>
    </citation>
    <scope>NUCLEOTIDE SEQUENCE [LARGE SCALE GENOMIC DNA]</scope>
</reference>
<protein>
    <submittedName>
        <fullName evidence="2">DNA-dependent protein kinase catalytic subunit</fullName>
    </submittedName>
</protein>
<dbReference type="Pfam" id="PF19704">
    <property type="entry name" value="DNAPKcs_CC5"/>
    <property type="match status" value="1"/>
</dbReference>
<dbReference type="Pfam" id="PF02259">
    <property type="entry name" value="FAT"/>
    <property type="match status" value="1"/>
</dbReference>
<dbReference type="InterPro" id="IPR014009">
    <property type="entry name" value="PIK_FAT"/>
</dbReference>
<feature type="non-terminal residue" evidence="2">
    <location>
        <position position="983"/>
    </location>
</feature>
<dbReference type="GO" id="GO:0005634">
    <property type="term" value="C:nucleus"/>
    <property type="evidence" value="ECO:0007669"/>
    <property type="project" value="TreeGrafter"/>
</dbReference>
<dbReference type="Proteomes" id="UP000762676">
    <property type="component" value="Unassembled WGS sequence"/>
</dbReference>
<organism evidence="2 3">
    <name type="scientific">Elysia marginata</name>
    <dbReference type="NCBI Taxonomy" id="1093978"/>
    <lineage>
        <taxon>Eukaryota</taxon>
        <taxon>Metazoa</taxon>
        <taxon>Spiralia</taxon>
        <taxon>Lophotrochozoa</taxon>
        <taxon>Mollusca</taxon>
        <taxon>Gastropoda</taxon>
        <taxon>Heterobranchia</taxon>
        <taxon>Euthyneura</taxon>
        <taxon>Panpulmonata</taxon>
        <taxon>Sacoglossa</taxon>
        <taxon>Placobranchoidea</taxon>
        <taxon>Plakobranchidae</taxon>
        <taxon>Elysia</taxon>
    </lineage>
</organism>
<accession>A0AAV4FEM5</accession>
<dbReference type="GO" id="GO:0000723">
    <property type="term" value="P:telomere maintenance"/>
    <property type="evidence" value="ECO:0007669"/>
    <property type="project" value="TreeGrafter"/>
</dbReference>
<dbReference type="InterPro" id="IPR045581">
    <property type="entry name" value="DNAPKcs_CC5"/>
</dbReference>
<dbReference type="AlphaFoldDB" id="A0AAV4FEM5"/>
<dbReference type="InterPro" id="IPR003151">
    <property type="entry name" value="PIK-rel_kinase_FAT"/>
</dbReference>
<evidence type="ECO:0000259" key="1">
    <source>
        <dbReference type="PROSITE" id="PS51189"/>
    </source>
</evidence>
<sequence>MVCTQDMYNFQEQQKQQQARRENQVTLYRKYRIGDFPDIQIKHQCLIAPLQALANRDSTVANLLFRSLFRAIFSQMDQVKTEREIDELTQQINQSIETILSQSVLYYPPFIGCILTILYELRSNLKVSASPLALGAAVSSQQILGILVLEEQLIQTDTRQATDSSKRPRLARENVSQNTSLWIELSRLYKSIGEFDVLQGIFSDKLGTKDITRRAIEAEARGDYKAASKLYDQAMRTQEWPDLDPQEAEVDFWEGSRMECLDYLTQWKDLDSIATRGIDDSPTPNLDRVWEDGFYQELYLPYLMRSKLKLLLTEADDSDPSGGQPGFLNFLTNALKDEQKRQHLQSRYCKELALLFLWQGNYDTARHYTSLAFESFLQSWSSTTTLMESSRRENLQSLQGLIEQQEFLDHTASLERAGSLSTSKLTRQWQGRSPHPLLDPVVTWDDVVTNRNLFLSRLAEKIKSSGAANAVESQDSELVGETGEQKLAEMSVSLFLAMAHSCRLQNNFSVTLKIMKKTESTCRKLDDQEQYIKWVHLYTQTHQFKVRNSQQWTDTMLSDLCTTLDQLGKVEENPALLCRAHLGLSQRVLTGHSLDLLASGLLSATEVSPTIKAKLASHANLKHSNISNEQIVASLIQKGYRVLKASASAADIISQNEEHQDLKVMTCELVYLEFAKFCDKYLHLKEDDALPETCDVSAFPVTVVTCLLRAMKGGVIEARQRFPRLLQIAELYPDVKSFFIDKASEIPSWMFLLWVSQMTALLDKPEAVVVSPLLLRIAKEYPQAFIYPFRMSSEGYNFGTTAQDKKNQAVCQELETLCSNPEVNKFISALEQFGQPDMIFKDWCGDMRKLVAHKNKSKVEIKKKFQEVVVQLFDVKSAASVDTTSTQASFMSTASSVPMGDYRKGFAVALKDLFFKTFGQDGDKLSSMNSKEFSSAEAKITNSINNLQGQRGNKLKPPTKIKDYCPWMSDFNPSKSGDLLEIP</sequence>
<proteinExistence type="predicted"/>
<evidence type="ECO:0000313" key="3">
    <source>
        <dbReference type="Proteomes" id="UP000762676"/>
    </source>
</evidence>
<dbReference type="PANTHER" id="PTHR11139:SF68">
    <property type="entry name" value="DNA-DEPENDENT PROTEIN KINASE CATALYTIC SUBUNIT"/>
    <property type="match status" value="1"/>
</dbReference>
<dbReference type="GO" id="GO:0006303">
    <property type="term" value="P:double-strand break repair via nonhomologous end joining"/>
    <property type="evidence" value="ECO:0007669"/>
    <property type="project" value="InterPro"/>
</dbReference>
<gene>
    <name evidence="2" type="ORF">ElyMa_000354400</name>
</gene>
<comment type="caution">
    <text evidence="2">The sequence shown here is derived from an EMBL/GenBank/DDBJ whole genome shotgun (WGS) entry which is preliminary data.</text>
</comment>
<dbReference type="EMBL" id="BMAT01000701">
    <property type="protein sequence ID" value="GFR71491.1"/>
    <property type="molecule type" value="Genomic_DNA"/>
</dbReference>
<dbReference type="PANTHER" id="PTHR11139">
    <property type="entry name" value="ATAXIA TELANGIECTASIA MUTATED ATM -RELATED"/>
    <property type="match status" value="1"/>
</dbReference>